<accession>A0A6M3M6R1</accession>
<name>A0A6M3M6R1_9ZZZZ</name>
<organism evidence="1">
    <name type="scientific">viral metagenome</name>
    <dbReference type="NCBI Taxonomy" id="1070528"/>
    <lineage>
        <taxon>unclassified sequences</taxon>
        <taxon>metagenomes</taxon>
        <taxon>organismal metagenomes</taxon>
    </lineage>
</organism>
<dbReference type="EMBL" id="MT143849">
    <property type="protein sequence ID" value="QJB03511.1"/>
    <property type="molecule type" value="Genomic_DNA"/>
</dbReference>
<protein>
    <submittedName>
        <fullName evidence="1">Uncharacterized protein</fullName>
    </submittedName>
</protein>
<proteinExistence type="predicted"/>
<sequence>MAEKSCGCNTIKAVLRKSKYRTGEVEVVYKDPKFDVYSYEYGDGIWGTSIDLLEGDNYEKAVKEYGEDALLDVEEGKEVPVCVPISSIISKYSILNKKGDVIIPSERDLSHMCFSGSTTLPDGRVVEPDHPDNPLMKMGLI</sequence>
<evidence type="ECO:0000313" key="1">
    <source>
        <dbReference type="EMBL" id="QJB03511.1"/>
    </source>
</evidence>
<gene>
    <name evidence="1" type="ORF">MM171B00685_0016</name>
</gene>
<dbReference type="AlphaFoldDB" id="A0A6M3M6R1"/>
<reference evidence="1" key="1">
    <citation type="submission" date="2020-03" db="EMBL/GenBank/DDBJ databases">
        <title>The deep terrestrial virosphere.</title>
        <authorList>
            <person name="Holmfeldt K."/>
            <person name="Nilsson E."/>
            <person name="Simone D."/>
            <person name="Lopez-Fernandez M."/>
            <person name="Wu X."/>
            <person name="de Brujin I."/>
            <person name="Lundin D."/>
            <person name="Andersson A."/>
            <person name="Bertilsson S."/>
            <person name="Dopson M."/>
        </authorList>
    </citation>
    <scope>NUCLEOTIDE SEQUENCE</scope>
    <source>
        <strain evidence="1">MM171B00685</strain>
    </source>
</reference>